<proteinExistence type="predicted"/>
<evidence type="ECO:0000256" key="1">
    <source>
        <dbReference type="SAM" id="Phobius"/>
    </source>
</evidence>
<reference evidence="2" key="2">
    <citation type="journal article" date="2023" name="Int. J. Mol. Sci.">
        <title>De Novo Assembly and Annotation of 11 Diverse Shrub Willow (Salix) Genomes Reveals Novel Gene Organization in Sex-Linked Regions.</title>
        <authorList>
            <person name="Hyden B."/>
            <person name="Feng K."/>
            <person name="Yates T.B."/>
            <person name="Jawdy S."/>
            <person name="Cereghino C."/>
            <person name="Smart L.B."/>
            <person name="Muchero W."/>
        </authorList>
    </citation>
    <scope>NUCLEOTIDE SEQUENCE</scope>
    <source>
        <tissue evidence="2">Shoot tip</tissue>
    </source>
</reference>
<comment type="caution">
    <text evidence="2">The sequence shown here is derived from an EMBL/GenBank/DDBJ whole genome shotgun (WGS) entry which is preliminary data.</text>
</comment>
<gene>
    <name evidence="2" type="ORF">OIU74_004377</name>
</gene>
<evidence type="ECO:0000313" key="2">
    <source>
        <dbReference type="EMBL" id="KAJ6739605.1"/>
    </source>
</evidence>
<evidence type="ECO:0000313" key="3">
    <source>
        <dbReference type="Proteomes" id="UP001151752"/>
    </source>
</evidence>
<keyword evidence="1" id="KW-0472">Membrane</keyword>
<keyword evidence="3" id="KW-1185">Reference proteome</keyword>
<keyword evidence="1" id="KW-1133">Transmembrane helix</keyword>
<dbReference type="AlphaFoldDB" id="A0A9Q0ZM14"/>
<protein>
    <submittedName>
        <fullName evidence="2">Uncharacterized protein</fullName>
    </submittedName>
</protein>
<dbReference type="EMBL" id="JAPFFM010000010">
    <property type="protein sequence ID" value="KAJ6739605.1"/>
    <property type="molecule type" value="Genomic_DNA"/>
</dbReference>
<accession>A0A9Q0ZM14</accession>
<keyword evidence="1" id="KW-0812">Transmembrane</keyword>
<organism evidence="2 3">
    <name type="scientific">Salix koriyanagi</name>
    <dbReference type="NCBI Taxonomy" id="2511006"/>
    <lineage>
        <taxon>Eukaryota</taxon>
        <taxon>Viridiplantae</taxon>
        <taxon>Streptophyta</taxon>
        <taxon>Embryophyta</taxon>
        <taxon>Tracheophyta</taxon>
        <taxon>Spermatophyta</taxon>
        <taxon>Magnoliopsida</taxon>
        <taxon>eudicotyledons</taxon>
        <taxon>Gunneridae</taxon>
        <taxon>Pentapetalae</taxon>
        <taxon>rosids</taxon>
        <taxon>fabids</taxon>
        <taxon>Malpighiales</taxon>
        <taxon>Salicaceae</taxon>
        <taxon>Saliceae</taxon>
        <taxon>Salix</taxon>
    </lineage>
</organism>
<dbReference type="Proteomes" id="UP001151752">
    <property type="component" value="Chromosome 4"/>
</dbReference>
<sequence length="109" mass="12670">MTRHQHIGRCMFTHSLSSRDRVPLSAGTINSEIDDSSSNIYAKVREISLKNCHEKEDRYPFSVASRMWSILCRLIKLITMMCIYRLGSLMNMADSLQFVLVLLSYIYLF</sequence>
<name>A0A9Q0ZM14_9ROSI</name>
<feature type="transmembrane region" description="Helical" evidence="1">
    <location>
        <begin position="83"/>
        <end position="108"/>
    </location>
</feature>
<reference evidence="2" key="1">
    <citation type="submission" date="2022-11" db="EMBL/GenBank/DDBJ databases">
        <authorList>
            <person name="Hyden B.L."/>
            <person name="Feng K."/>
            <person name="Yates T."/>
            <person name="Jawdy S."/>
            <person name="Smart L.B."/>
            <person name="Muchero W."/>
        </authorList>
    </citation>
    <scope>NUCLEOTIDE SEQUENCE</scope>
    <source>
        <tissue evidence="2">Shoot tip</tissue>
    </source>
</reference>